<dbReference type="Pfam" id="PF00535">
    <property type="entry name" value="Glycos_transf_2"/>
    <property type="match status" value="1"/>
</dbReference>
<feature type="domain" description="Glycosyltransferase 2-like" evidence="1">
    <location>
        <begin position="5"/>
        <end position="132"/>
    </location>
</feature>
<evidence type="ECO:0000313" key="3">
    <source>
        <dbReference type="Proteomes" id="UP000179812"/>
    </source>
</evidence>
<dbReference type="Gene3D" id="3.90.550.10">
    <property type="entry name" value="Spore Coat Polysaccharide Biosynthesis Protein SpsA, Chain A"/>
    <property type="match status" value="1"/>
</dbReference>
<gene>
    <name evidence="2" type="ORF">A2367_03410</name>
</gene>
<protein>
    <recommendedName>
        <fullName evidence="1">Glycosyltransferase 2-like domain-containing protein</fullName>
    </recommendedName>
</protein>
<dbReference type="PANTHER" id="PTHR22916">
    <property type="entry name" value="GLYCOSYLTRANSFERASE"/>
    <property type="match status" value="1"/>
</dbReference>
<dbReference type="InterPro" id="IPR001173">
    <property type="entry name" value="Glyco_trans_2-like"/>
</dbReference>
<proteinExistence type="predicted"/>
<sequence>MKRISVVVATYKDKLINLNKTIESVIYQTYKNWEIIIVDGADCGIKTADNIKVIKTPPRGISDAFNKGVEVARGNYMYFIGAGDYLWRVDVLEKMMKGVDKEKDMLVCGRINRVSEDGKIIRYTSTLNFKKWQLLYKMGLPHQALFTNKKFFEKYGMFDLNCKYSMDYELLLRAYKTWPGVMMKDVVVAVWAEGGIGKNRINQVLDEYRRIRIKNKITNENVINLIFWLSRLWLKMK</sequence>
<evidence type="ECO:0000259" key="1">
    <source>
        <dbReference type="Pfam" id="PF00535"/>
    </source>
</evidence>
<accession>A0A1F7SR92</accession>
<dbReference type="Proteomes" id="UP000179812">
    <property type="component" value="Unassembled WGS sequence"/>
</dbReference>
<comment type="caution">
    <text evidence="2">The sequence shown here is derived from an EMBL/GenBank/DDBJ whole genome shotgun (WGS) entry which is preliminary data.</text>
</comment>
<organism evidence="2 3">
    <name type="scientific">Candidatus Shapirobacteria bacterium RIFOXYB1_FULL_38_38</name>
    <dbReference type="NCBI Taxonomy" id="1802151"/>
    <lineage>
        <taxon>Bacteria</taxon>
        <taxon>Candidatus Shapironibacteriota</taxon>
    </lineage>
</organism>
<dbReference type="GO" id="GO:0016758">
    <property type="term" value="F:hexosyltransferase activity"/>
    <property type="evidence" value="ECO:0007669"/>
    <property type="project" value="UniProtKB-ARBA"/>
</dbReference>
<dbReference type="InterPro" id="IPR029044">
    <property type="entry name" value="Nucleotide-diphossugar_trans"/>
</dbReference>
<dbReference type="AlphaFoldDB" id="A0A1F7SR92"/>
<dbReference type="EMBL" id="MGDL01000045">
    <property type="protein sequence ID" value="OGL56319.1"/>
    <property type="molecule type" value="Genomic_DNA"/>
</dbReference>
<dbReference type="PANTHER" id="PTHR22916:SF3">
    <property type="entry name" value="UDP-GLCNAC:BETAGAL BETA-1,3-N-ACETYLGLUCOSAMINYLTRANSFERASE-LIKE PROTEIN 1"/>
    <property type="match status" value="1"/>
</dbReference>
<name>A0A1F7SR92_9BACT</name>
<dbReference type="SUPFAM" id="SSF53448">
    <property type="entry name" value="Nucleotide-diphospho-sugar transferases"/>
    <property type="match status" value="1"/>
</dbReference>
<evidence type="ECO:0000313" key="2">
    <source>
        <dbReference type="EMBL" id="OGL56319.1"/>
    </source>
</evidence>
<reference evidence="2 3" key="1">
    <citation type="journal article" date="2016" name="Nat. Commun.">
        <title>Thousands of microbial genomes shed light on interconnected biogeochemical processes in an aquifer system.</title>
        <authorList>
            <person name="Anantharaman K."/>
            <person name="Brown C.T."/>
            <person name="Hug L.A."/>
            <person name="Sharon I."/>
            <person name="Castelle C.J."/>
            <person name="Probst A.J."/>
            <person name="Thomas B.C."/>
            <person name="Singh A."/>
            <person name="Wilkins M.J."/>
            <person name="Karaoz U."/>
            <person name="Brodie E.L."/>
            <person name="Williams K.H."/>
            <person name="Hubbard S.S."/>
            <person name="Banfield J.F."/>
        </authorList>
    </citation>
    <scope>NUCLEOTIDE SEQUENCE [LARGE SCALE GENOMIC DNA]</scope>
</reference>